<organism evidence="1 2">
    <name type="scientific">Stackebrandtia nassauensis (strain DSM 44728 / CIP 108903 / NRRL B-16338 / NBRC 102104 / LLR-40K-21)</name>
    <dbReference type="NCBI Taxonomy" id="446470"/>
    <lineage>
        <taxon>Bacteria</taxon>
        <taxon>Bacillati</taxon>
        <taxon>Actinomycetota</taxon>
        <taxon>Actinomycetes</taxon>
        <taxon>Glycomycetales</taxon>
        <taxon>Glycomycetaceae</taxon>
        <taxon>Stackebrandtia</taxon>
    </lineage>
</organism>
<dbReference type="eggNOG" id="ENOG50335W2">
    <property type="taxonomic scope" value="Bacteria"/>
</dbReference>
<dbReference type="Proteomes" id="UP000000844">
    <property type="component" value="Chromosome"/>
</dbReference>
<dbReference type="EMBL" id="CP001778">
    <property type="protein sequence ID" value="ADD45118.1"/>
    <property type="molecule type" value="Genomic_DNA"/>
</dbReference>
<accession>D3PVZ7</accession>
<keyword evidence="2" id="KW-1185">Reference proteome</keyword>
<proteinExistence type="predicted"/>
<sequence>MGRPLSGAPTSGTVYGLPSLDDAPTVVPTIGRPVDPLRPKGFHASSKALELMVTPAPPSGLVLGRDAEQKPVVAPLFRPEAVKAAVVGGAFAARLVVFRALAVGARVAVCTTRPQVWEGLGPTATGREDRLAVLHGDRPVTVDANPHSPALYVYDVGEQGTSTTPILGPWRTQLTILPRLTLYGSQAVEEAHLTVLQRINPDEAAAAQAALRVNAETVGLLQMLYDDMFAMLRVGAKERYVWANATSIEKQMFGEPTRDH</sequence>
<gene>
    <name evidence="1" type="ordered locus">Snas_5487</name>
</gene>
<dbReference type="HOGENOM" id="CLU_076821_0_0_11"/>
<dbReference type="STRING" id="446470.Snas_5487"/>
<name>D3PVZ7_STANL</name>
<evidence type="ECO:0000313" key="1">
    <source>
        <dbReference type="EMBL" id="ADD45118.1"/>
    </source>
</evidence>
<dbReference type="KEGG" id="sna:Snas_5487"/>
<protein>
    <submittedName>
        <fullName evidence="1">Uncharacterized protein</fullName>
    </submittedName>
</protein>
<evidence type="ECO:0000313" key="2">
    <source>
        <dbReference type="Proteomes" id="UP000000844"/>
    </source>
</evidence>
<reference evidence="1 2" key="1">
    <citation type="journal article" date="2009" name="Stand. Genomic Sci.">
        <title>Complete genome sequence of Stackebrandtia nassauensis type strain (LLR-40K-21).</title>
        <authorList>
            <person name="Munk C."/>
            <person name="Lapidus A."/>
            <person name="Copeland A."/>
            <person name="Jando M."/>
            <person name="Mayilraj S."/>
            <person name="Glavina Del Rio T."/>
            <person name="Nolan M."/>
            <person name="Chen F."/>
            <person name="Lucas S."/>
            <person name="Tice H."/>
            <person name="Cheng J.F."/>
            <person name="Han C."/>
            <person name="Detter J.C."/>
            <person name="Bruce D."/>
            <person name="Goodwin L."/>
            <person name="Chain P."/>
            <person name="Pitluck S."/>
            <person name="Goker M."/>
            <person name="Ovchinikova G."/>
            <person name="Pati A."/>
            <person name="Ivanova N."/>
            <person name="Mavromatis K."/>
            <person name="Chen A."/>
            <person name="Palaniappan K."/>
            <person name="Land M."/>
            <person name="Hauser L."/>
            <person name="Chang Y.J."/>
            <person name="Jeffries C.D."/>
            <person name="Bristow J."/>
            <person name="Eisen J.A."/>
            <person name="Markowitz V."/>
            <person name="Hugenholtz P."/>
            <person name="Kyrpides N.C."/>
            <person name="Klenk H.P."/>
        </authorList>
    </citation>
    <scope>NUCLEOTIDE SEQUENCE [LARGE SCALE GENOMIC DNA]</scope>
    <source>
        <strain evidence="2">DSM 44728 / CIP 108903 / NRRL B-16338 / NBRC 102104 / LLR-40K-21</strain>
    </source>
</reference>
<dbReference type="AlphaFoldDB" id="D3PVZ7"/>